<sequence length="303" mass="35362">MGVDVSGTVLSVQQYRLKNEVLVKVSSRISRQNKSYELIGEAIRATSTYWFATDATRLFISSLIHRAQGILDQDKCLDNFDANNVVVTNKGEAKFRHVKIIEKIYQARRQMYTCIVNVIRGYFDGYQIPEDMQDLINLMSTQQKDLLYQISPALLLRHQRSDRYTRLYEYVKYKVGTFQKELILEKLLQLPWVLQWKSKVPQNNVLKETFDFIPGSYDLKRPTDEHNNPTTPWTEREQKLKLVELLLDFVRNGTAHRSQRKTKVDPDQFETIIMVFYLMLLPKLQEAVYDVAGKPALVYLGLA</sequence>
<accession>A0A9R0V782</accession>
<dbReference type="AlphaFoldDB" id="A0A9R0V782"/>
<evidence type="ECO:0000313" key="1">
    <source>
        <dbReference type="EMBL" id="VAH16906.1"/>
    </source>
</evidence>
<keyword evidence="2" id="KW-1185">Reference proteome</keyword>
<dbReference type="PANTHER" id="PTHR35161:SF17">
    <property type="entry name" value="FUNGAL-TYPE PROTEIN KINASE DOMAIN-CONTAINING PROTEIN"/>
    <property type="match status" value="1"/>
</dbReference>
<dbReference type="PANTHER" id="PTHR35161">
    <property type="entry name" value="OS02G0303100 PROTEIN"/>
    <property type="match status" value="1"/>
</dbReference>
<name>A0A9R0V782_TRITD</name>
<organism evidence="1 2">
    <name type="scientific">Triticum turgidum subsp. durum</name>
    <name type="common">Durum wheat</name>
    <name type="synonym">Triticum durum</name>
    <dbReference type="NCBI Taxonomy" id="4567"/>
    <lineage>
        <taxon>Eukaryota</taxon>
        <taxon>Viridiplantae</taxon>
        <taxon>Streptophyta</taxon>
        <taxon>Embryophyta</taxon>
        <taxon>Tracheophyta</taxon>
        <taxon>Spermatophyta</taxon>
        <taxon>Magnoliopsida</taxon>
        <taxon>Liliopsida</taxon>
        <taxon>Poales</taxon>
        <taxon>Poaceae</taxon>
        <taxon>BOP clade</taxon>
        <taxon>Pooideae</taxon>
        <taxon>Triticodae</taxon>
        <taxon>Triticeae</taxon>
        <taxon>Triticinae</taxon>
        <taxon>Triticum</taxon>
    </lineage>
</organism>
<reference evidence="1 2" key="1">
    <citation type="submission" date="2017-09" db="EMBL/GenBank/DDBJ databases">
        <authorList>
            <consortium name="International Durum Wheat Genome Sequencing Consortium (IDWGSC)"/>
            <person name="Milanesi L."/>
        </authorList>
    </citation>
    <scope>NUCLEOTIDE SEQUENCE [LARGE SCALE GENOMIC DNA]</scope>
    <source>
        <strain evidence="2">cv. Svevo</strain>
    </source>
</reference>
<evidence type="ECO:0000313" key="2">
    <source>
        <dbReference type="Proteomes" id="UP000324705"/>
    </source>
</evidence>
<dbReference type="Gramene" id="TRITD1Bv1G111800.1">
    <property type="protein sequence ID" value="TRITD1Bv1G111800.1"/>
    <property type="gene ID" value="TRITD1Bv1G111800"/>
</dbReference>
<dbReference type="Proteomes" id="UP000324705">
    <property type="component" value="Chromosome 1B"/>
</dbReference>
<proteinExistence type="predicted"/>
<dbReference type="OMA" id="DGNCFEK"/>
<gene>
    <name evidence="1" type="ORF">TRITD_1Bv1G111800</name>
</gene>
<dbReference type="EMBL" id="LT934112">
    <property type="protein sequence ID" value="VAH16906.1"/>
    <property type="molecule type" value="Genomic_DNA"/>
</dbReference>
<protein>
    <submittedName>
        <fullName evidence="1">Uncharacterized protein</fullName>
    </submittedName>
</protein>